<comment type="cofactor">
    <cofactor evidence="2">
        <name>Mg(2+)</name>
        <dbReference type="ChEBI" id="CHEBI:18420"/>
    </cofactor>
</comment>
<keyword evidence="6" id="KW-0472">Membrane</keyword>
<dbReference type="EMBL" id="OE843688">
    <property type="protein sequence ID" value="CAD7603701.1"/>
    <property type="molecule type" value="Genomic_DNA"/>
</dbReference>
<protein>
    <recommendedName>
        <fullName evidence="10">Polymerase nucleotidyl transferase domain-containing protein</fullName>
    </recommendedName>
</protein>
<accession>A0A7R9PQI5</accession>
<sequence length="693" mass="78887">MCQTRNRQLMELKVRILVGCTQVCLTLLPDLDLTLHPDVYVMLKSQETLLDHCSRLSLLASSTSHLEFEQRILRLLEDALKPAFGKVRATLFGSRASGLALPGSDLDIFIDLVVTYPAEYWLGCPPLYQSTGLFGCPPLYQSNGLFGCPPLYQSNGLFGCPPLYQRTGLFGCPPLYQSNESSNCTFHESQSTQQFIVRMSANVLRQHPDCKKVCNIPWARTPIVKLLHAPTQLNCDLTFKNGLSVENTKLLSRYNDHRGAGLNLGPQPLNNQPTTRQGLPGVRMQSYGFKVRVVESELYTEYDERVKQLVLVVRLWSKLHMLTASNKFTNYALTVMTLFYLMTCRVIPPVEFLHWKYTGPKKFISDMVSVFVVMVPLFVDMVSVFVDMVPLFVDMVSVFVDMLPLFVVMVPVFVDMLPLFVDMLSVFVEMVSVFVVMMSVFVDMLPWFVYMVSVFVDRVPLFVDMVSVFVDMVPLFVDMLSVFVDMLSLFVDMVSVFVDMVPLFVDMVSVFVDMVSLFVDMVSVFVDMLSLFVDMVSVFVDMLPLFVDMVPLFVEMSGLPIRGTSDGGGWEVSFLQDMKATPLIANKQSLDELMAGFFHYYSTYDYATLVVCPLRGQSLLRDMFRLKDLSRLPLNYVETVLVERREEQFQYYTPVCVQDPFDLSHNLTKAVSSDVLKKFMYLCNASWELCNRL</sequence>
<feature type="transmembrane region" description="Helical" evidence="6">
    <location>
        <begin position="461"/>
        <end position="484"/>
    </location>
</feature>
<feature type="transmembrane region" description="Helical" evidence="6">
    <location>
        <begin position="328"/>
        <end position="347"/>
    </location>
</feature>
<keyword evidence="6" id="KW-1133">Transmembrane helix</keyword>
<evidence type="ECO:0000256" key="2">
    <source>
        <dbReference type="ARBA" id="ARBA00001946"/>
    </source>
</evidence>
<feature type="domain" description="PAP-associated" evidence="7">
    <location>
        <begin position="590"/>
        <end position="665"/>
    </location>
</feature>
<comment type="cofactor">
    <cofactor evidence="1">
        <name>Mn(2+)</name>
        <dbReference type="ChEBI" id="CHEBI:29035"/>
    </cofactor>
</comment>
<dbReference type="CDD" id="cd05402">
    <property type="entry name" value="NT_PAP_TUTase"/>
    <property type="match status" value="1"/>
</dbReference>
<proteinExistence type="predicted"/>
<reference evidence="9" key="1">
    <citation type="submission" date="2020-11" db="EMBL/GenBank/DDBJ databases">
        <authorList>
            <person name="Tran Van P."/>
        </authorList>
    </citation>
    <scope>NUCLEOTIDE SEQUENCE</scope>
</reference>
<evidence type="ECO:0000256" key="6">
    <source>
        <dbReference type="SAM" id="Phobius"/>
    </source>
</evidence>
<dbReference type="AlphaFoldDB" id="A0A7R9PQI5"/>
<dbReference type="InterPro" id="IPR054708">
    <property type="entry name" value="MTPAP-like_central"/>
</dbReference>
<dbReference type="GO" id="GO:0031123">
    <property type="term" value="P:RNA 3'-end processing"/>
    <property type="evidence" value="ECO:0007669"/>
    <property type="project" value="TreeGrafter"/>
</dbReference>
<dbReference type="InterPro" id="IPR002058">
    <property type="entry name" value="PAP_assoc"/>
</dbReference>
<dbReference type="GO" id="GO:0046872">
    <property type="term" value="F:metal ion binding"/>
    <property type="evidence" value="ECO:0007669"/>
    <property type="project" value="UniProtKB-KW"/>
</dbReference>
<dbReference type="Gene3D" id="1.10.1410.10">
    <property type="match status" value="2"/>
</dbReference>
<evidence type="ECO:0008006" key="10">
    <source>
        <dbReference type="Google" id="ProtNLM"/>
    </source>
</evidence>
<keyword evidence="3" id="KW-0808">Transferase</keyword>
<organism evidence="9">
    <name type="scientific">Timema genevievae</name>
    <name type="common">Walking stick</name>
    <dbReference type="NCBI Taxonomy" id="629358"/>
    <lineage>
        <taxon>Eukaryota</taxon>
        <taxon>Metazoa</taxon>
        <taxon>Ecdysozoa</taxon>
        <taxon>Arthropoda</taxon>
        <taxon>Hexapoda</taxon>
        <taxon>Insecta</taxon>
        <taxon>Pterygota</taxon>
        <taxon>Neoptera</taxon>
        <taxon>Polyneoptera</taxon>
        <taxon>Phasmatodea</taxon>
        <taxon>Timematodea</taxon>
        <taxon>Timematoidea</taxon>
        <taxon>Timematidae</taxon>
        <taxon>Timema</taxon>
    </lineage>
</organism>
<dbReference type="SUPFAM" id="SSF81301">
    <property type="entry name" value="Nucleotidyltransferase"/>
    <property type="match status" value="1"/>
</dbReference>
<evidence type="ECO:0000259" key="8">
    <source>
        <dbReference type="Pfam" id="PF22600"/>
    </source>
</evidence>
<feature type="transmembrane region" description="Helical" evidence="6">
    <location>
        <begin position="368"/>
        <end position="386"/>
    </location>
</feature>
<dbReference type="Pfam" id="PF03828">
    <property type="entry name" value="PAP_assoc"/>
    <property type="match status" value="1"/>
</dbReference>
<evidence type="ECO:0000256" key="1">
    <source>
        <dbReference type="ARBA" id="ARBA00001936"/>
    </source>
</evidence>
<feature type="transmembrane region" description="Helical" evidence="6">
    <location>
        <begin position="392"/>
        <end position="414"/>
    </location>
</feature>
<keyword evidence="5" id="KW-0460">Magnesium</keyword>
<evidence type="ECO:0000256" key="5">
    <source>
        <dbReference type="ARBA" id="ARBA00022842"/>
    </source>
</evidence>
<keyword evidence="6" id="KW-0812">Transmembrane</keyword>
<dbReference type="Gene3D" id="3.30.460.10">
    <property type="entry name" value="Beta Polymerase, domain 2"/>
    <property type="match status" value="1"/>
</dbReference>
<dbReference type="Pfam" id="PF22600">
    <property type="entry name" value="MTPAP-like_central"/>
    <property type="match status" value="1"/>
</dbReference>
<dbReference type="PANTHER" id="PTHR12271">
    <property type="entry name" value="POLY A POLYMERASE CID PAP -RELATED"/>
    <property type="match status" value="1"/>
</dbReference>
<evidence type="ECO:0000256" key="4">
    <source>
        <dbReference type="ARBA" id="ARBA00022723"/>
    </source>
</evidence>
<evidence type="ECO:0000259" key="7">
    <source>
        <dbReference type="Pfam" id="PF03828"/>
    </source>
</evidence>
<name>A0A7R9PQI5_TIMGE</name>
<keyword evidence="4" id="KW-0479">Metal-binding</keyword>
<feature type="domain" description="Poly(A) RNA polymerase mitochondrial-like central palm" evidence="8">
    <location>
        <begin position="63"/>
        <end position="255"/>
    </location>
</feature>
<dbReference type="InterPro" id="IPR043519">
    <property type="entry name" value="NT_sf"/>
</dbReference>
<dbReference type="PANTHER" id="PTHR12271:SF66">
    <property type="entry name" value="TERMINAL URIDYLYLTRANSFERASE TAILOR"/>
    <property type="match status" value="1"/>
</dbReference>
<dbReference type="SUPFAM" id="SSF81631">
    <property type="entry name" value="PAP/OAS1 substrate-binding domain"/>
    <property type="match status" value="1"/>
</dbReference>
<gene>
    <name evidence="9" type="ORF">TGEB3V08_LOCUS8878</name>
</gene>
<dbReference type="GO" id="GO:1990817">
    <property type="term" value="F:poly(A) RNA polymerase activity"/>
    <property type="evidence" value="ECO:0007669"/>
    <property type="project" value="TreeGrafter"/>
</dbReference>
<evidence type="ECO:0000313" key="9">
    <source>
        <dbReference type="EMBL" id="CAD7603701.1"/>
    </source>
</evidence>
<evidence type="ECO:0000256" key="3">
    <source>
        <dbReference type="ARBA" id="ARBA00022679"/>
    </source>
</evidence>
<feature type="transmembrane region" description="Helical" evidence="6">
    <location>
        <begin position="426"/>
        <end position="449"/>
    </location>
</feature>